<dbReference type="Proteomes" id="UP000688947">
    <property type="component" value="Unassembled WGS sequence"/>
</dbReference>
<accession>A0A8T1TMT0</accession>
<dbReference type="OrthoDB" id="126242at2759"/>
<dbReference type="AlphaFoldDB" id="A0A8T1TMT0"/>
<gene>
    <name evidence="1" type="ORF">JG687_00017644</name>
</gene>
<evidence type="ECO:0000313" key="1">
    <source>
        <dbReference type="EMBL" id="KAG6944803.1"/>
    </source>
</evidence>
<organism evidence="1 2">
    <name type="scientific">Phytophthora cactorum</name>
    <dbReference type="NCBI Taxonomy" id="29920"/>
    <lineage>
        <taxon>Eukaryota</taxon>
        <taxon>Sar</taxon>
        <taxon>Stramenopiles</taxon>
        <taxon>Oomycota</taxon>
        <taxon>Peronosporomycetes</taxon>
        <taxon>Peronosporales</taxon>
        <taxon>Peronosporaceae</taxon>
        <taxon>Phytophthora</taxon>
    </lineage>
</organism>
<name>A0A8T1TMT0_9STRA</name>
<protein>
    <submittedName>
        <fullName evidence="1">Uncharacterized protein</fullName>
    </submittedName>
</protein>
<proteinExistence type="predicted"/>
<dbReference type="EMBL" id="JAENGZ010002119">
    <property type="protein sequence ID" value="KAG6944803.1"/>
    <property type="molecule type" value="Genomic_DNA"/>
</dbReference>
<comment type="caution">
    <text evidence="1">The sequence shown here is derived from an EMBL/GenBank/DDBJ whole genome shotgun (WGS) entry which is preliminary data.</text>
</comment>
<sequence>MKLVHEGMLSPHGLSSTVENIKRRREKLYYKLLCLFADQVRHNMAAWLEKSRIYSALCEQIMRCTQVKRTLRMDHSVKFCKRLKIWPGGTGKRESMKDAKMLLLLQNEIGQIVGRRLTRSENNDETRELLEHVKRAFPVETDSNTCVIVSDNANSVRSMANVFGSSVSVRQAPFHVFQRFTEKVKDKGTSKRLARQLHETLYTVDEHLRVPSEMDARVQEAVSLVSPKEQAFQIDTFRVLRELNGFLKKRQLFVKVYDFASCVCGGVTRKSASNLLAT</sequence>
<evidence type="ECO:0000313" key="2">
    <source>
        <dbReference type="Proteomes" id="UP000688947"/>
    </source>
</evidence>
<dbReference type="VEuPathDB" id="FungiDB:PC110_g11636"/>
<reference evidence="1" key="1">
    <citation type="submission" date="2021-01" db="EMBL/GenBank/DDBJ databases">
        <title>Phytophthora aleatoria, a newly-described species from Pinus radiata is distinct from Phytophthora cactorum isolates based on comparative genomics.</title>
        <authorList>
            <person name="Mcdougal R."/>
            <person name="Panda P."/>
            <person name="Williams N."/>
            <person name="Studholme D.J."/>
        </authorList>
    </citation>
    <scope>NUCLEOTIDE SEQUENCE</scope>
    <source>
        <strain evidence="1">NZFS 3830</strain>
    </source>
</reference>